<proteinExistence type="predicted"/>
<dbReference type="Proteomes" id="UP000030765">
    <property type="component" value="Unassembled WGS sequence"/>
</dbReference>
<evidence type="ECO:0000313" key="4">
    <source>
        <dbReference type="Proteomes" id="UP000030765"/>
    </source>
</evidence>
<gene>
    <name evidence="2" type="ORF">ZHAS_00007995</name>
</gene>
<evidence type="ECO:0000256" key="1">
    <source>
        <dbReference type="SAM" id="MobiDB-lite"/>
    </source>
</evidence>
<protein>
    <submittedName>
        <fullName evidence="2 3">Uncharacterized protein</fullName>
    </submittedName>
</protein>
<sequence length="50" mass="5463">MKWKGWPRVTTSAGIPESAGTSAHSLEYSRRSARQLRRGVPQPAGKNRAA</sequence>
<reference evidence="2 4" key="1">
    <citation type="journal article" date="2014" name="BMC Genomics">
        <title>Genome sequence of Anopheles sinensis provides insight into genetics basis of mosquito competence for malaria parasites.</title>
        <authorList>
            <person name="Zhou D."/>
            <person name="Zhang D."/>
            <person name="Ding G."/>
            <person name="Shi L."/>
            <person name="Hou Q."/>
            <person name="Ye Y."/>
            <person name="Xu Y."/>
            <person name="Zhou H."/>
            <person name="Xiong C."/>
            <person name="Li S."/>
            <person name="Yu J."/>
            <person name="Hong S."/>
            <person name="Yu X."/>
            <person name="Zou P."/>
            <person name="Chen C."/>
            <person name="Chang X."/>
            <person name="Wang W."/>
            <person name="Lv Y."/>
            <person name="Sun Y."/>
            <person name="Ma L."/>
            <person name="Shen B."/>
            <person name="Zhu C."/>
        </authorList>
    </citation>
    <scope>NUCLEOTIDE SEQUENCE [LARGE SCALE GENOMIC DNA]</scope>
</reference>
<dbReference type="EMBL" id="KE525023">
    <property type="protein sequence ID" value="KFB40503.1"/>
    <property type="molecule type" value="Genomic_DNA"/>
</dbReference>
<dbReference type="EnsemblMetazoa" id="ASIC007995-RA">
    <property type="protein sequence ID" value="ASIC007995-PA"/>
    <property type="gene ID" value="ASIC007995"/>
</dbReference>
<dbReference type="VEuPathDB" id="VectorBase:ASIC007995"/>
<feature type="compositionally biased region" description="Polar residues" evidence="1">
    <location>
        <begin position="9"/>
        <end position="24"/>
    </location>
</feature>
<evidence type="ECO:0000313" key="2">
    <source>
        <dbReference type="EMBL" id="KFB40503.1"/>
    </source>
</evidence>
<evidence type="ECO:0000313" key="3">
    <source>
        <dbReference type="EnsemblMetazoa" id="ASIC007995-PA"/>
    </source>
</evidence>
<keyword evidence="4" id="KW-1185">Reference proteome</keyword>
<accession>A0A084VRA9</accession>
<name>A0A084VRA9_ANOSI</name>
<dbReference type="EMBL" id="ATLV01015578">
    <property type="status" value="NOT_ANNOTATED_CDS"/>
    <property type="molecule type" value="Genomic_DNA"/>
</dbReference>
<organism evidence="2">
    <name type="scientific">Anopheles sinensis</name>
    <name type="common">Mosquito</name>
    <dbReference type="NCBI Taxonomy" id="74873"/>
    <lineage>
        <taxon>Eukaryota</taxon>
        <taxon>Metazoa</taxon>
        <taxon>Ecdysozoa</taxon>
        <taxon>Arthropoda</taxon>
        <taxon>Hexapoda</taxon>
        <taxon>Insecta</taxon>
        <taxon>Pterygota</taxon>
        <taxon>Neoptera</taxon>
        <taxon>Endopterygota</taxon>
        <taxon>Diptera</taxon>
        <taxon>Nematocera</taxon>
        <taxon>Culicoidea</taxon>
        <taxon>Culicidae</taxon>
        <taxon>Anophelinae</taxon>
        <taxon>Anopheles</taxon>
    </lineage>
</organism>
<dbReference type="AlphaFoldDB" id="A0A084VRA9"/>
<reference evidence="3" key="2">
    <citation type="submission" date="2020-05" db="UniProtKB">
        <authorList>
            <consortium name="EnsemblMetazoa"/>
        </authorList>
    </citation>
    <scope>IDENTIFICATION</scope>
</reference>
<feature type="region of interest" description="Disordered" evidence="1">
    <location>
        <begin position="1"/>
        <end position="50"/>
    </location>
</feature>